<dbReference type="EMBL" id="RJKN01000001">
    <property type="protein sequence ID" value="ROP45982.1"/>
    <property type="molecule type" value="Genomic_DNA"/>
</dbReference>
<evidence type="ECO:0000256" key="12">
    <source>
        <dbReference type="ARBA" id="ARBA00049091"/>
    </source>
</evidence>
<proteinExistence type="inferred from homology"/>
<dbReference type="InterPro" id="IPR000866">
    <property type="entry name" value="AhpC/TSA"/>
</dbReference>
<gene>
    <name evidence="14" type="ORF">EDC03_0598</name>
</gene>
<evidence type="ECO:0000313" key="14">
    <source>
        <dbReference type="EMBL" id="ROP45982.1"/>
    </source>
</evidence>
<evidence type="ECO:0000256" key="3">
    <source>
        <dbReference type="ARBA" id="ARBA00013017"/>
    </source>
</evidence>
<dbReference type="Proteomes" id="UP000276232">
    <property type="component" value="Unassembled WGS sequence"/>
</dbReference>
<dbReference type="PANTHER" id="PTHR42801">
    <property type="entry name" value="THIOREDOXIN-DEPENDENT PEROXIDE REDUCTASE"/>
    <property type="match status" value="1"/>
</dbReference>
<name>A0A3N1HUJ2_9ACTN</name>
<dbReference type="SUPFAM" id="SSF52833">
    <property type="entry name" value="Thioredoxin-like"/>
    <property type="match status" value="1"/>
</dbReference>
<keyword evidence="6" id="KW-0560">Oxidoreductase</keyword>
<comment type="function">
    <text evidence="1">Thiol-specific peroxidase that catalyzes the reduction of hydrogen peroxide and organic hydroperoxides to water and alcohols, respectively. Plays a role in cell protection against oxidative stress by detoxifying peroxides and as sensor of hydrogen peroxide-mediated signaling events.</text>
</comment>
<dbReference type="NCBIfam" id="NF006960">
    <property type="entry name" value="PRK09437.1"/>
    <property type="match status" value="1"/>
</dbReference>
<dbReference type="OrthoDB" id="9812811at2"/>
<evidence type="ECO:0000256" key="5">
    <source>
        <dbReference type="ARBA" id="ARBA00022862"/>
    </source>
</evidence>
<comment type="subunit">
    <text evidence="2">Monomer.</text>
</comment>
<dbReference type="Pfam" id="PF00578">
    <property type="entry name" value="AhpC-TSA"/>
    <property type="match status" value="1"/>
</dbReference>
<dbReference type="PROSITE" id="PS51352">
    <property type="entry name" value="THIOREDOXIN_2"/>
    <property type="match status" value="1"/>
</dbReference>
<dbReference type="InParanoid" id="A0A3N1HUJ2"/>
<keyword evidence="4" id="KW-0575">Peroxidase</keyword>
<evidence type="ECO:0000256" key="9">
    <source>
        <dbReference type="ARBA" id="ARBA00032824"/>
    </source>
</evidence>
<protein>
    <recommendedName>
        <fullName evidence="3">thioredoxin-dependent peroxiredoxin</fullName>
        <ecNumber evidence="3">1.11.1.24</ecNumber>
    </recommendedName>
    <alternativeName>
        <fullName evidence="11">Bacterioferritin comigratory protein</fullName>
    </alternativeName>
    <alternativeName>
        <fullName evidence="9">Thioredoxin peroxidase</fullName>
    </alternativeName>
</protein>
<comment type="caution">
    <text evidence="14">The sequence shown here is derived from an EMBL/GenBank/DDBJ whole genome shotgun (WGS) entry which is preliminary data.</text>
</comment>
<evidence type="ECO:0000256" key="4">
    <source>
        <dbReference type="ARBA" id="ARBA00022559"/>
    </source>
</evidence>
<reference evidence="14 15" key="1">
    <citation type="journal article" date="2015" name="Stand. Genomic Sci.">
        <title>Genomic Encyclopedia of Bacterial and Archaeal Type Strains, Phase III: the genomes of soil and plant-associated and newly described type strains.</title>
        <authorList>
            <person name="Whitman W.B."/>
            <person name="Woyke T."/>
            <person name="Klenk H.P."/>
            <person name="Zhou Y."/>
            <person name="Lilburn T.G."/>
            <person name="Beck B.J."/>
            <person name="De Vos P."/>
            <person name="Vandamme P."/>
            <person name="Eisen J.A."/>
            <person name="Garrity G."/>
            <person name="Hugenholtz P."/>
            <person name="Kyrpides N.C."/>
        </authorList>
    </citation>
    <scope>NUCLEOTIDE SEQUENCE [LARGE SCALE GENOMIC DNA]</scope>
    <source>
        <strain evidence="14 15">CECT 7306</strain>
    </source>
</reference>
<evidence type="ECO:0000256" key="10">
    <source>
        <dbReference type="ARBA" id="ARBA00038489"/>
    </source>
</evidence>
<dbReference type="InterPro" id="IPR036249">
    <property type="entry name" value="Thioredoxin-like_sf"/>
</dbReference>
<accession>A0A3N1HUJ2</accession>
<keyword evidence="15" id="KW-1185">Reference proteome</keyword>
<dbReference type="FunCoup" id="A0A3N1HUJ2">
    <property type="interactions" value="221"/>
</dbReference>
<dbReference type="AlphaFoldDB" id="A0A3N1HUJ2"/>
<evidence type="ECO:0000256" key="11">
    <source>
        <dbReference type="ARBA" id="ARBA00041373"/>
    </source>
</evidence>
<dbReference type="PANTHER" id="PTHR42801:SF4">
    <property type="entry name" value="AHPC_TSA FAMILY PROTEIN"/>
    <property type="match status" value="1"/>
</dbReference>
<evidence type="ECO:0000313" key="15">
    <source>
        <dbReference type="Proteomes" id="UP000276232"/>
    </source>
</evidence>
<organism evidence="14 15">
    <name type="scientific">Pseudokineococcus lusitanus</name>
    <dbReference type="NCBI Taxonomy" id="763993"/>
    <lineage>
        <taxon>Bacteria</taxon>
        <taxon>Bacillati</taxon>
        <taxon>Actinomycetota</taxon>
        <taxon>Actinomycetes</taxon>
        <taxon>Kineosporiales</taxon>
        <taxon>Kineosporiaceae</taxon>
        <taxon>Pseudokineococcus</taxon>
    </lineage>
</organism>
<evidence type="ECO:0000259" key="13">
    <source>
        <dbReference type="PROSITE" id="PS51352"/>
    </source>
</evidence>
<dbReference type="InterPro" id="IPR013766">
    <property type="entry name" value="Thioredoxin_domain"/>
</dbReference>
<sequence length="172" mass="17953">MTDAGTPAPTASSTTRRLEVGDEAPLFTLPTADGGEVSLEALRGRSVVVYFYPAAMTPGCTTQATDFRDNLTPLREAGFEVVGVSPDPVTKLDGFAEQEGLTFPLASDTDHAVLEAYGAWGEKSTYGRLSVGVIRSTVVVGPDGKVVHAAYGVKAKDHVARLLRTLGVTAGA</sequence>
<dbReference type="GO" id="GO:0034599">
    <property type="term" value="P:cellular response to oxidative stress"/>
    <property type="evidence" value="ECO:0007669"/>
    <property type="project" value="TreeGrafter"/>
</dbReference>
<dbReference type="Gene3D" id="3.40.30.10">
    <property type="entry name" value="Glutaredoxin"/>
    <property type="match status" value="1"/>
</dbReference>
<comment type="catalytic activity">
    <reaction evidence="12">
        <text>a hydroperoxide + [thioredoxin]-dithiol = an alcohol + [thioredoxin]-disulfide + H2O</text>
        <dbReference type="Rhea" id="RHEA:62620"/>
        <dbReference type="Rhea" id="RHEA-COMP:10698"/>
        <dbReference type="Rhea" id="RHEA-COMP:10700"/>
        <dbReference type="ChEBI" id="CHEBI:15377"/>
        <dbReference type="ChEBI" id="CHEBI:29950"/>
        <dbReference type="ChEBI" id="CHEBI:30879"/>
        <dbReference type="ChEBI" id="CHEBI:35924"/>
        <dbReference type="ChEBI" id="CHEBI:50058"/>
        <dbReference type="EC" id="1.11.1.24"/>
    </reaction>
</comment>
<dbReference type="FunFam" id="3.40.30.10:FF:000007">
    <property type="entry name" value="Thioredoxin-dependent thiol peroxidase"/>
    <property type="match status" value="1"/>
</dbReference>
<keyword evidence="5" id="KW-0049">Antioxidant</keyword>
<dbReference type="GO" id="GO:0005737">
    <property type="term" value="C:cytoplasm"/>
    <property type="evidence" value="ECO:0007669"/>
    <property type="project" value="TreeGrafter"/>
</dbReference>
<keyword evidence="8" id="KW-0676">Redox-active center</keyword>
<dbReference type="CDD" id="cd03017">
    <property type="entry name" value="PRX_BCP"/>
    <property type="match status" value="1"/>
</dbReference>
<comment type="similarity">
    <text evidence="10">Belongs to the peroxiredoxin family. BCP/PrxQ subfamily.</text>
</comment>
<dbReference type="GO" id="GO:0045454">
    <property type="term" value="P:cell redox homeostasis"/>
    <property type="evidence" value="ECO:0007669"/>
    <property type="project" value="TreeGrafter"/>
</dbReference>
<evidence type="ECO:0000256" key="2">
    <source>
        <dbReference type="ARBA" id="ARBA00011245"/>
    </source>
</evidence>
<dbReference type="RefSeq" id="WP_123378648.1">
    <property type="nucleotide sequence ID" value="NZ_RJKN01000001.1"/>
</dbReference>
<dbReference type="InterPro" id="IPR050924">
    <property type="entry name" value="Peroxiredoxin_BCP/PrxQ"/>
</dbReference>
<dbReference type="EC" id="1.11.1.24" evidence="3"/>
<feature type="domain" description="Thioredoxin" evidence="13">
    <location>
        <begin position="18"/>
        <end position="168"/>
    </location>
</feature>
<evidence type="ECO:0000256" key="7">
    <source>
        <dbReference type="ARBA" id="ARBA00023157"/>
    </source>
</evidence>
<dbReference type="GO" id="GO:0008379">
    <property type="term" value="F:thioredoxin peroxidase activity"/>
    <property type="evidence" value="ECO:0007669"/>
    <property type="project" value="TreeGrafter"/>
</dbReference>
<evidence type="ECO:0000256" key="1">
    <source>
        <dbReference type="ARBA" id="ARBA00003330"/>
    </source>
</evidence>
<keyword evidence="7" id="KW-1015">Disulfide bond</keyword>
<evidence type="ECO:0000256" key="8">
    <source>
        <dbReference type="ARBA" id="ARBA00023284"/>
    </source>
</evidence>
<evidence type="ECO:0000256" key="6">
    <source>
        <dbReference type="ARBA" id="ARBA00023002"/>
    </source>
</evidence>